<dbReference type="EMBL" id="CP059673">
    <property type="protein sequence ID" value="QRW26884.1"/>
    <property type="molecule type" value="Genomic_DNA"/>
</dbReference>
<evidence type="ECO:0000313" key="2">
    <source>
        <dbReference type="EMBL" id="QRW26884.1"/>
    </source>
</evidence>
<dbReference type="RefSeq" id="XP_043187121.1">
    <property type="nucleotide sequence ID" value="XM_043321298.1"/>
</dbReference>
<evidence type="ECO:0000256" key="1">
    <source>
        <dbReference type="SAM" id="MobiDB-lite"/>
    </source>
</evidence>
<dbReference type="Proteomes" id="UP000650533">
    <property type="component" value="Chromosome 16"/>
</dbReference>
<reference evidence="2" key="1">
    <citation type="submission" date="2020-05" db="EMBL/GenBank/DDBJ databases">
        <title>Evolutionary and genomic comparisons of hybrid uninucleate and nonhybrid Rhizoctonia fungi.</title>
        <authorList>
            <person name="Li C."/>
            <person name="Chen X."/>
        </authorList>
    </citation>
    <scope>NUCLEOTIDE SEQUENCE</scope>
    <source>
        <strain evidence="2">AG-1 IA</strain>
    </source>
</reference>
<proteinExistence type="predicted"/>
<name>A0A8H8P7C7_9AGAM</name>
<organism evidence="2 3">
    <name type="scientific">Rhizoctonia solani</name>
    <dbReference type="NCBI Taxonomy" id="456999"/>
    <lineage>
        <taxon>Eukaryota</taxon>
        <taxon>Fungi</taxon>
        <taxon>Dikarya</taxon>
        <taxon>Basidiomycota</taxon>
        <taxon>Agaricomycotina</taxon>
        <taxon>Agaricomycetes</taxon>
        <taxon>Cantharellales</taxon>
        <taxon>Ceratobasidiaceae</taxon>
        <taxon>Rhizoctonia</taxon>
    </lineage>
</organism>
<gene>
    <name evidence="2" type="ORF">RhiXN_01479</name>
</gene>
<feature type="region of interest" description="Disordered" evidence="1">
    <location>
        <begin position="1"/>
        <end position="25"/>
    </location>
</feature>
<accession>A0A8H8P7C7</accession>
<evidence type="ECO:0000313" key="3">
    <source>
        <dbReference type="Proteomes" id="UP000650533"/>
    </source>
</evidence>
<dbReference type="KEGG" id="rsx:RhiXN_01479"/>
<dbReference type="AlphaFoldDB" id="A0A8H8P7C7"/>
<dbReference type="GeneID" id="67023761"/>
<sequence>MPPTPRARSPHTRGPDLPPSPTTGTVLSGIWKLRSSHHPTPPNTAFVSPLLYALPYRAHNTDRPGHRPAESVISMHVFGLRITPLHLQQEAWSHHISFARPPSSMSIDLSRSLFLAPAFADKLPDYSPPLSRPAYLTPAAHGCSAFTSFSSRVLPHRCRLCLAYKSIMSAYKLSSTLNDPSIACASDNNPSSFI</sequence>
<protein>
    <submittedName>
        <fullName evidence="2">Uncharacterized protein</fullName>
    </submittedName>
</protein>